<gene>
    <name evidence="2" type="ORF">AVEN_213437_1</name>
</gene>
<proteinExistence type="predicted"/>
<dbReference type="InterPro" id="IPR052709">
    <property type="entry name" value="Transposase-MT_Hybrid"/>
</dbReference>
<dbReference type="Gene3D" id="1.10.10.1450">
    <property type="match status" value="1"/>
</dbReference>
<reference evidence="2 3" key="1">
    <citation type="journal article" date="2019" name="Sci. Rep.">
        <title>Orb-weaving spider Araneus ventricosus genome elucidates the spidroin gene catalogue.</title>
        <authorList>
            <person name="Kono N."/>
            <person name="Nakamura H."/>
            <person name="Ohtoshi R."/>
            <person name="Moran D.A.P."/>
            <person name="Shinohara A."/>
            <person name="Yoshida Y."/>
            <person name="Fujiwara M."/>
            <person name="Mori M."/>
            <person name="Tomita M."/>
            <person name="Arakawa K."/>
        </authorList>
    </citation>
    <scope>NUCLEOTIDE SEQUENCE [LARGE SCALE GENOMIC DNA]</scope>
</reference>
<dbReference type="OrthoDB" id="6118231at2759"/>
<dbReference type="Proteomes" id="UP000499080">
    <property type="component" value="Unassembled WGS sequence"/>
</dbReference>
<evidence type="ECO:0000313" key="3">
    <source>
        <dbReference type="Proteomes" id="UP000499080"/>
    </source>
</evidence>
<feature type="domain" description="Mos1 transposase HTH" evidence="1">
    <location>
        <begin position="13"/>
        <end position="49"/>
    </location>
</feature>
<evidence type="ECO:0000313" key="2">
    <source>
        <dbReference type="EMBL" id="GBM93869.1"/>
    </source>
</evidence>
<dbReference type="PANTHER" id="PTHR46060:SF1">
    <property type="entry name" value="MARINER MOS1 TRANSPOSASE-LIKE PROTEIN"/>
    <property type="match status" value="1"/>
</dbReference>
<keyword evidence="3" id="KW-1185">Reference proteome</keyword>
<name>A0A4Y2JWG6_ARAVE</name>
<dbReference type="PANTHER" id="PTHR46060">
    <property type="entry name" value="MARINER MOS1 TRANSPOSASE-LIKE PROTEIN"/>
    <property type="match status" value="1"/>
</dbReference>
<dbReference type="InterPro" id="IPR041426">
    <property type="entry name" value="Mos1_HTH"/>
</dbReference>
<comment type="caution">
    <text evidence="2">The sequence shown here is derived from an EMBL/GenBank/DDBJ whole genome shotgun (WGS) entry which is preliminary data.</text>
</comment>
<organism evidence="2 3">
    <name type="scientific">Araneus ventricosus</name>
    <name type="common">Orbweaver spider</name>
    <name type="synonym">Epeira ventricosa</name>
    <dbReference type="NCBI Taxonomy" id="182803"/>
    <lineage>
        <taxon>Eukaryota</taxon>
        <taxon>Metazoa</taxon>
        <taxon>Ecdysozoa</taxon>
        <taxon>Arthropoda</taxon>
        <taxon>Chelicerata</taxon>
        <taxon>Arachnida</taxon>
        <taxon>Araneae</taxon>
        <taxon>Araneomorphae</taxon>
        <taxon>Entelegynae</taxon>
        <taxon>Araneoidea</taxon>
        <taxon>Araneidae</taxon>
        <taxon>Araneus</taxon>
    </lineage>
</organism>
<dbReference type="EMBL" id="BGPR01003913">
    <property type="protein sequence ID" value="GBM93869.1"/>
    <property type="molecule type" value="Genomic_DNA"/>
</dbReference>
<dbReference type="AlphaFoldDB" id="A0A4Y2JWG6"/>
<dbReference type="Pfam" id="PF17906">
    <property type="entry name" value="HTH_48"/>
    <property type="match status" value="1"/>
</dbReference>
<protein>
    <recommendedName>
        <fullName evidence="1">Mos1 transposase HTH domain-containing protein</fullName>
    </recommendedName>
</protein>
<sequence>MDGNKLLLEIKQYFLKGKTAHETKAKLDKLYGESVPSIRRVSKWLGSFRSVHMSTFNFERQGSPVKITIQERIEKFHDIVTGDRRVRDCLDFGHFK</sequence>
<accession>A0A4Y2JWG6</accession>
<evidence type="ECO:0000259" key="1">
    <source>
        <dbReference type="Pfam" id="PF17906"/>
    </source>
</evidence>